<dbReference type="EMBL" id="BRLH01000009">
    <property type="protein sequence ID" value="GKX56842.1"/>
    <property type="molecule type" value="Genomic_DNA"/>
</dbReference>
<dbReference type="PANTHER" id="PTHR30383">
    <property type="entry name" value="THIOESTERASE 1/PROTEASE 1/LYSOPHOSPHOLIPASE L1"/>
    <property type="match status" value="1"/>
</dbReference>
<accession>A0AAV5N500</accession>
<reference evidence="2" key="1">
    <citation type="submission" date="2022-06" db="EMBL/GenBank/DDBJ databases">
        <title>Draft genome sequences of Leminorella grimontii str. JCM5902.</title>
        <authorList>
            <person name="Wakabayashi Y."/>
            <person name="Kojima K."/>
        </authorList>
    </citation>
    <scope>NUCLEOTIDE SEQUENCE</scope>
    <source>
        <strain evidence="2">JCM 5902</strain>
    </source>
</reference>
<feature type="compositionally biased region" description="Basic and acidic residues" evidence="1">
    <location>
        <begin position="345"/>
        <end position="355"/>
    </location>
</feature>
<proteinExistence type="predicted"/>
<dbReference type="InterPro" id="IPR036514">
    <property type="entry name" value="SGNH_hydro_sf"/>
</dbReference>
<dbReference type="InterPro" id="IPR051532">
    <property type="entry name" value="Ester_Hydrolysis_Enzymes"/>
</dbReference>
<evidence type="ECO:0000313" key="2">
    <source>
        <dbReference type="EMBL" id="GKX56842.1"/>
    </source>
</evidence>
<dbReference type="CDD" id="cd01829">
    <property type="entry name" value="SGNH_hydrolase_peri2"/>
    <property type="match status" value="1"/>
</dbReference>
<organism evidence="2 3">
    <name type="scientific">Leminorella grimontii</name>
    <dbReference type="NCBI Taxonomy" id="82981"/>
    <lineage>
        <taxon>Bacteria</taxon>
        <taxon>Pseudomonadati</taxon>
        <taxon>Pseudomonadota</taxon>
        <taxon>Gammaproteobacteria</taxon>
        <taxon>Enterobacterales</taxon>
        <taxon>Budviciaceae</taxon>
        <taxon>Leminorella</taxon>
    </lineage>
</organism>
<dbReference type="PANTHER" id="PTHR30383:SF24">
    <property type="entry name" value="THIOESTERASE 1_PROTEASE 1_LYSOPHOSPHOLIPASE L1"/>
    <property type="match status" value="1"/>
</dbReference>
<dbReference type="GO" id="GO:0004622">
    <property type="term" value="F:phosphatidylcholine lysophospholipase activity"/>
    <property type="evidence" value="ECO:0007669"/>
    <property type="project" value="TreeGrafter"/>
</dbReference>
<dbReference type="SUPFAM" id="SSF52266">
    <property type="entry name" value="SGNH hydrolase"/>
    <property type="match status" value="1"/>
</dbReference>
<dbReference type="AlphaFoldDB" id="A0AAV5N500"/>
<dbReference type="Pfam" id="PF04311">
    <property type="entry name" value="DUF459"/>
    <property type="match status" value="1"/>
</dbReference>
<feature type="region of interest" description="Disordered" evidence="1">
    <location>
        <begin position="101"/>
        <end position="123"/>
    </location>
</feature>
<evidence type="ECO:0000313" key="3">
    <source>
        <dbReference type="Proteomes" id="UP001058124"/>
    </source>
</evidence>
<protein>
    <submittedName>
        <fullName evidence="2">Hydrolase</fullName>
    </submittedName>
</protein>
<sequence length="355" mass="39478">MYQVVYILLLSSLGLVWLNQRSLSLYWQQEFHQESPWATFDNPLWLAGGRFVPALEAGKEAFVASLNAESETSVEFAPTLDVSALALPQWGWKGVHRLPHSSAHPGDRAPEGSTQEASSRTHSDAAIVLSPQSKVLLVGDSMMQGVAPHMMKALSKDYGIKSINLSKQSTGLSYPGFFNWPKTIDEALEKDENVDLLVVFLGPNDPWDMPPSKGARFLKFKSPEWEALYRSRIETILESAQRHHSRVIWVGPPNMRKPALSDGVNYLDTLYRAEVTAASQLYISVNDVFGYQGADYSDYLEENGKKVKLRSDDGTHFTPTGQRLIAQRILSAISVTAPENPESPKGPEHVEMAHN</sequence>
<dbReference type="InterPro" id="IPR007407">
    <property type="entry name" value="DUF459"/>
</dbReference>
<evidence type="ECO:0000256" key="1">
    <source>
        <dbReference type="SAM" id="MobiDB-lite"/>
    </source>
</evidence>
<keyword evidence="2" id="KW-0378">Hydrolase</keyword>
<comment type="caution">
    <text evidence="2">The sequence shown here is derived from an EMBL/GenBank/DDBJ whole genome shotgun (WGS) entry which is preliminary data.</text>
</comment>
<feature type="region of interest" description="Disordered" evidence="1">
    <location>
        <begin position="336"/>
        <end position="355"/>
    </location>
</feature>
<dbReference type="Proteomes" id="UP001058124">
    <property type="component" value="Unassembled WGS sequence"/>
</dbReference>
<gene>
    <name evidence="2" type="ORF">SOASR030_29540</name>
</gene>
<dbReference type="Gene3D" id="3.40.50.1110">
    <property type="entry name" value="SGNH hydrolase"/>
    <property type="match status" value="1"/>
</dbReference>
<name>A0AAV5N500_9GAMM</name>
<keyword evidence="3" id="KW-1185">Reference proteome</keyword>